<dbReference type="InterPro" id="IPR008584">
    <property type="entry name" value="CXXC_Zn-binding_euk"/>
</dbReference>
<keyword evidence="3" id="KW-0862">Zinc</keyword>
<keyword evidence="2" id="KW-0479">Metal-binding</keyword>
<protein>
    <submittedName>
        <fullName evidence="5">Uncharacterized protein</fullName>
    </submittedName>
</protein>
<evidence type="ECO:0000256" key="1">
    <source>
        <dbReference type="ARBA" id="ARBA00007818"/>
    </source>
</evidence>
<dbReference type="PANTHER" id="PTHR12857:SF0">
    <property type="entry name" value="CXXC MOTIF CONTAINING ZINC BINDING PROTEIN"/>
    <property type="match status" value="1"/>
</dbReference>
<sequence>MPIIALELKANLVNVTNLQPGDYDDHRWYLKIQCTSCRNAKDHWQYATVTEAQPLTKGHGIAHIMEKCPFCGRSNNSLEILKDTYAPYRIEKNEEFQTIVKFDCRGLEPVEFDPRVGWRCEGVESGTVFEDIDLNEKEWADYDEKANQPVEINSISARFTLAKK</sequence>
<keyword evidence="4" id="KW-1185">Reference proteome</keyword>
<reference evidence="5" key="1">
    <citation type="submission" date="2022-11" db="UniProtKB">
        <authorList>
            <consortium name="WormBaseParasite"/>
        </authorList>
    </citation>
    <scope>IDENTIFICATION</scope>
</reference>
<dbReference type="AlphaFoldDB" id="A0A914EIH0"/>
<organism evidence="4 5">
    <name type="scientific">Acrobeloides nanus</name>
    <dbReference type="NCBI Taxonomy" id="290746"/>
    <lineage>
        <taxon>Eukaryota</taxon>
        <taxon>Metazoa</taxon>
        <taxon>Ecdysozoa</taxon>
        <taxon>Nematoda</taxon>
        <taxon>Chromadorea</taxon>
        <taxon>Rhabditida</taxon>
        <taxon>Tylenchina</taxon>
        <taxon>Cephalobomorpha</taxon>
        <taxon>Cephaloboidea</taxon>
        <taxon>Cephalobidae</taxon>
        <taxon>Acrobeloides</taxon>
    </lineage>
</organism>
<evidence type="ECO:0000313" key="5">
    <source>
        <dbReference type="WBParaSite" id="ACRNAN_scaffold8559.g21670.t1"/>
    </source>
</evidence>
<name>A0A914EIH0_9BILA</name>
<dbReference type="PANTHER" id="PTHR12857">
    <property type="entry name" value="CXXC MOTIF CONTAINING ZINC BINDING PROTEIN"/>
    <property type="match status" value="1"/>
</dbReference>
<comment type="similarity">
    <text evidence="1">Belongs to the UPF0587 family.</text>
</comment>
<dbReference type="Proteomes" id="UP000887540">
    <property type="component" value="Unplaced"/>
</dbReference>
<dbReference type="Pfam" id="PF05907">
    <property type="entry name" value="CXXC_Zn-b_euk"/>
    <property type="match status" value="1"/>
</dbReference>
<evidence type="ECO:0000313" key="4">
    <source>
        <dbReference type="Proteomes" id="UP000887540"/>
    </source>
</evidence>
<dbReference type="WBParaSite" id="ACRNAN_scaffold8559.g21670.t1">
    <property type="protein sequence ID" value="ACRNAN_scaffold8559.g21670.t1"/>
    <property type="gene ID" value="ACRNAN_scaffold8559.g21670"/>
</dbReference>
<dbReference type="GO" id="GO:0008270">
    <property type="term" value="F:zinc ion binding"/>
    <property type="evidence" value="ECO:0007669"/>
    <property type="project" value="TreeGrafter"/>
</dbReference>
<accession>A0A914EIH0</accession>
<proteinExistence type="inferred from homology"/>
<evidence type="ECO:0000256" key="2">
    <source>
        <dbReference type="ARBA" id="ARBA00022723"/>
    </source>
</evidence>
<dbReference type="SUPFAM" id="SSF141678">
    <property type="entry name" value="MAL13P1.257-like"/>
    <property type="match status" value="1"/>
</dbReference>
<evidence type="ECO:0000256" key="3">
    <source>
        <dbReference type="ARBA" id="ARBA00022833"/>
    </source>
</evidence>